<reference evidence="25" key="1">
    <citation type="submission" date="2020-05" db="EMBL/GenBank/DDBJ databases">
        <title>Mycena genomes resolve the evolution of fungal bioluminescence.</title>
        <authorList>
            <person name="Tsai I.J."/>
        </authorList>
    </citation>
    <scope>NUCLEOTIDE SEQUENCE</scope>
    <source>
        <strain evidence="25">CCC161011</strain>
    </source>
</reference>
<evidence type="ECO:0000256" key="5">
    <source>
        <dbReference type="ARBA" id="ARBA00022695"/>
    </source>
</evidence>
<dbReference type="Pfam" id="PF25597">
    <property type="entry name" value="SH3_retrovirus"/>
    <property type="match status" value="1"/>
</dbReference>
<keyword evidence="15" id="KW-0229">DNA integration</keyword>
<gene>
    <name evidence="25" type="ORF">MVEN_00022600</name>
</gene>
<evidence type="ECO:0000313" key="25">
    <source>
        <dbReference type="EMBL" id="KAF7371665.1"/>
    </source>
</evidence>
<evidence type="ECO:0000256" key="17">
    <source>
        <dbReference type="ARBA" id="ARBA00022932"/>
    </source>
</evidence>
<dbReference type="InterPro" id="IPR013103">
    <property type="entry name" value="RVT_2"/>
</dbReference>
<dbReference type="PROSITE" id="PS50994">
    <property type="entry name" value="INTEGRASE"/>
    <property type="match status" value="1"/>
</dbReference>
<evidence type="ECO:0000256" key="8">
    <source>
        <dbReference type="ARBA" id="ARBA00022741"/>
    </source>
</evidence>
<evidence type="ECO:0000256" key="10">
    <source>
        <dbReference type="ARBA" id="ARBA00022759"/>
    </source>
</evidence>
<keyword evidence="16" id="KW-0695">RNA-directed DNA polymerase</keyword>
<keyword evidence="2" id="KW-0815">Transposition</keyword>
<evidence type="ECO:0000256" key="23">
    <source>
        <dbReference type="SAM" id="MobiDB-lite"/>
    </source>
</evidence>
<dbReference type="GO" id="GO:0005634">
    <property type="term" value="C:nucleus"/>
    <property type="evidence" value="ECO:0007669"/>
    <property type="project" value="UniProtKB-ARBA"/>
</dbReference>
<keyword evidence="4" id="KW-0645">Protease</keyword>
<dbReference type="GO" id="GO:0032196">
    <property type="term" value="P:transposition"/>
    <property type="evidence" value="ECO:0007669"/>
    <property type="project" value="UniProtKB-KW"/>
</dbReference>
<dbReference type="Proteomes" id="UP000620124">
    <property type="component" value="Unassembled WGS sequence"/>
</dbReference>
<keyword evidence="3" id="KW-1188">Viral release from host cell</keyword>
<evidence type="ECO:0000256" key="3">
    <source>
        <dbReference type="ARBA" id="ARBA00022612"/>
    </source>
</evidence>
<dbReference type="Pfam" id="PF22936">
    <property type="entry name" value="Pol_BBD"/>
    <property type="match status" value="1"/>
</dbReference>
<protein>
    <submittedName>
        <fullName evidence="25">Retrovirus-related pol polyprotein</fullName>
    </submittedName>
</protein>
<keyword evidence="12" id="KW-0067">ATP-binding</keyword>
<comment type="function">
    <text evidence="1">The aspartyl protease (PR) mediates the proteolytic cleavages of the Gag and Gag-Pol polyproteins after assembly of the VLP.</text>
</comment>
<dbReference type="GO" id="GO:0003723">
    <property type="term" value="F:RNA binding"/>
    <property type="evidence" value="ECO:0007669"/>
    <property type="project" value="UniProtKB-KW"/>
</dbReference>
<dbReference type="GO" id="GO:0006310">
    <property type="term" value="P:DNA recombination"/>
    <property type="evidence" value="ECO:0007669"/>
    <property type="project" value="UniProtKB-KW"/>
</dbReference>
<keyword evidence="11" id="KW-0378">Hydrolase</keyword>
<evidence type="ECO:0000256" key="20">
    <source>
        <dbReference type="ARBA" id="ARBA00023268"/>
    </source>
</evidence>
<dbReference type="InterPro" id="IPR039537">
    <property type="entry name" value="Retrotran_Ty1/copia-like"/>
</dbReference>
<organism evidence="25 26">
    <name type="scientific">Mycena venus</name>
    <dbReference type="NCBI Taxonomy" id="2733690"/>
    <lineage>
        <taxon>Eukaryota</taxon>
        <taxon>Fungi</taxon>
        <taxon>Dikarya</taxon>
        <taxon>Basidiomycota</taxon>
        <taxon>Agaricomycotina</taxon>
        <taxon>Agaricomycetes</taxon>
        <taxon>Agaricomycetidae</taxon>
        <taxon>Agaricales</taxon>
        <taxon>Marasmiineae</taxon>
        <taxon>Mycenaceae</taxon>
        <taxon>Mycena</taxon>
    </lineage>
</organism>
<evidence type="ECO:0000256" key="13">
    <source>
        <dbReference type="ARBA" id="ARBA00022842"/>
    </source>
</evidence>
<keyword evidence="10" id="KW-0255">Endonuclease</keyword>
<dbReference type="InterPro" id="IPR043502">
    <property type="entry name" value="DNA/RNA_pol_sf"/>
</dbReference>
<evidence type="ECO:0000256" key="2">
    <source>
        <dbReference type="ARBA" id="ARBA00022578"/>
    </source>
</evidence>
<comment type="catalytic activity">
    <reaction evidence="22">
        <text>DNA(n) + a 2'-deoxyribonucleoside 5'-triphosphate = DNA(n+1) + diphosphate</text>
        <dbReference type="Rhea" id="RHEA:22508"/>
        <dbReference type="Rhea" id="RHEA-COMP:17339"/>
        <dbReference type="Rhea" id="RHEA-COMP:17340"/>
        <dbReference type="ChEBI" id="CHEBI:33019"/>
        <dbReference type="ChEBI" id="CHEBI:61560"/>
        <dbReference type="ChEBI" id="CHEBI:173112"/>
        <dbReference type="EC" id="2.7.7.7"/>
    </reaction>
</comment>
<comment type="catalytic activity">
    <reaction evidence="21">
        <text>DNA(n) + a 2'-deoxyribonucleoside 5'-triphosphate = DNA(n+1) + diphosphate</text>
        <dbReference type="Rhea" id="RHEA:22508"/>
        <dbReference type="Rhea" id="RHEA-COMP:17339"/>
        <dbReference type="Rhea" id="RHEA-COMP:17340"/>
        <dbReference type="ChEBI" id="CHEBI:33019"/>
        <dbReference type="ChEBI" id="CHEBI:61560"/>
        <dbReference type="ChEBI" id="CHEBI:173112"/>
        <dbReference type="EC" id="2.7.7.49"/>
    </reaction>
</comment>
<feature type="region of interest" description="Disordered" evidence="23">
    <location>
        <begin position="1337"/>
        <end position="1357"/>
    </location>
</feature>
<evidence type="ECO:0000256" key="7">
    <source>
        <dbReference type="ARBA" id="ARBA00022723"/>
    </source>
</evidence>
<keyword evidence="14" id="KW-0694">RNA-binding</keyword>
<dbReference type="OrthoDB" id="7691805at2759"/>
<dbReference type="Pfam" id="PF14223">
    <property type="entry name" value="Retrotran_gag_2"/>
    <property type="match status" value="1"/>
</dbReference>
<dbReference type="SUPFAM" id="SSF56672">
    <property type="entry name" value="DNA/RNA polymerases"/>
    <property type="match status" value="1"/>
</dbReference>
<dbReference type="GO" id="GO:0003964">
    <property type="term" value="F:RNA-directed DNA polymerase activity"/>
    <property type="evidence" value="ECO:0007669"/>
    <property type="project" value="UniProtKB-KW"/>
</dbReference>
<evidence type="ECO:0000256" key="22">
    <source>
        <dbReference type="ARBA" id="ARBA00049244"/>
    </source>
</evidence>
<dbReference type="GO" id="GO:0006508">
    <property type="term" value="P:proteolysis"/>
    <property type="evidence" value="ECO:0007669"/>
    <property type="project" value="UniProtKB-KW"/>
</dbReference>
<keyword evidence="17" id="KW-0808">Transferase</keyword>
<evidence type="ECO:0000256" key="9">
    <source>
        <dbReference type="ARBA" id="ARBA00022750"/>
    </source>
</evidence>
<feature type="region of interest" description="Disordered" evidence="23">
    <location>
        <begin position="958"/>
        <end position="994"/>
    </location>
</feature>
<evidence type="ECO:0000256" key="4">
    <source>
        <dbReference type="ARBA" id="ARBA00022670"/>
    </source>
</evidence>
<proteinExistence type="predicted"/>
<evidence type="ECO:0000256" key="21">
    <source>
        <dbReference type="ARBA" id="ARBA00048173"/>
    </source>
</evidence>
<dbReference type="CDD" id="cd09272">
    <property type="entry name" value="RNase_HI_RT_Ty1"/>
    <property type="match status" value="1"/>
</dbReference>
<dbReference type="InterPro" id="IPR057670">
    <property type="entry name" value="SH3_retrovirus"/>
</dbReference>
<dbReference type="Gene3D" id="3.30.420.10">
    <property type="entry name" value="Ribonuclease H-like superfamily/Ribonuclease H"/>
    <property type="match status" value="1"/>
</dbReference>
<dbReference type="Pfam" id="PF00665">
    <property type="entry name" value="rve"/>
    <property type="match status" value="1"/>
</dbReference>
<dbReference type="GO" id="GO:0005524">
    <property type="term" value="F:ATP binding"/>
    <property type="evidence" value="ECO:0007669"/>
    <property type="project" value="UniProtKB-KW"/>
</dbReference>
<evidence type="ECO:0000256" key="16">
    <source>
        <dbReference type="ARBA" id="ARBA00022918"/>
    </source>
</evidence>
<keyword evidence="13" id="KW-0460">Magnesium</keyword>
<sequence length="1585" mass="174144">MSLNSTGVPLLPDSEKFDGTGYSGFKTKILALAKARGLGGYLDGTIHKPTASTTGGTAQTTVLPPDPTSLYSLTPSYDEWIHRDAFAMALLILNVKNPVGLGLKVDGTAADAMQSLEDNHNKITEMGLINALRNIHTAYLVPGTPLSEHVSRLRTLWQVANDMGAKIDDATFRTIFISLLGEEWDNVVPVLHTFKTSSEVISFVTMHAERLNRVPSTSTTALTASTYDHRDARRAARKNLMCSNPQCGAPGRKGHTIADCFWPGGGKEGQWPSWWKGKRPTAVTNHVETFAFTAWTMPEAIVNVYDGTGVQAINFRGEDVLASPETLMSWNEAVDATMTVHLPEKNETVLTAYPGPSSNSFEFLDMSIFSSEFDFLDSAMPPLQRVEDDSDEQEDYPAVIAPYPEARAAPQIAAEAFLQHGQPYPGDDHIQEGRFLVYQTSEMEHIVMDSMIDEDVPILSALICDKNFDIIAWYAAHRRRVLGLPFEDDDLSDDLSERSNGSDSDSDGPDGPCGSVSAFVAEAQPGRKYVVVLDSGATEHCFWSRDDFTEYNPVQSREGNAAEGSKFRILGTGVVRKVITYQGQKKEVSLDAIHTPDITTNLISISKLDARGYIVEFGRGRAVLKRADGSPFMEATLSGGMYRVEFEESDVTAAVAKSRELPADKETWHRRLGHIGNTGLDVLISGMHVNGLHVRKGDMDGLCEDCIFGKQTRRPFDGIHKVEKEVGERVYMDLWGPAQVMSIGGKCWLFHIVDGHSAGVWAYYLAHKSAEETLAAFKLFKAELEKQTNKKLKIIRVDGGGEWINHLWRSFCGAEGILIEVTTPHSSSQNGPGERGIRTTVEFSRCLLADSGLPKSFWTLTTDAAIYLQWFHLKRRNGGKTPHEAYYCKKPDISHLRAFGSTAYAKFVPIKAAGGKLNPRSVKAIMVGYNGSAGYRLWNAAEHKLFNSRDVVFEEGLGHRTRPPAGGDVELAGGDEQDVPVPIPEPDTAAAAPAPNAADIPTAAENIPAPAPVAPRRSTRTRVPSKAIQDSLEFQATEAAAKAAGADWATARKTPNSRTWAAAAFTISTPSTPRNYREAMQHPEVWMAPMEKEYGSLVGREVWTLVDLPPGANVIDCKWVYAVKYDINGDIIKWKARLVAKGFMQIPGVDFFETYAGVVRYESLRMLWAICVNEPGWVMWAMDVVSAYLNSEMKEVVYMRQPEGFVVPGQEGKVCLMKRSLYGMMQSGRNWAEHLESSLAALGWVRSRADPSIRIRSSDAGTSIIGVYTDDLDGISSTTAAADEAQVGIKSIYDVTDVPRTATSLGMTVEYDEVVGTISISSRPYLERVLARYGMSDCNPKSTPSRSSQSPSSPAEHAFMADKPYREAVGSIQHAANTTRPDIVYSVNRLAAFLQNPGPAHWKAVQHLLAYISGTLEYKITYRRGTQTGICPLGWVDADYGADLDTRRSTSGEIFMMSGGPVSWSSKKQATVALSTTEAEYVALTRSSKQAMWMYSFLDELCMPQQRPAVLYGDNLGAAALARDAKGHARVKHIDIREHYIRERIAAGDIKIQHVTSSENLADIFTKVLPRDAHLAIVRALGLTH</sequence>
<dbReference type="Pfam" id="PF13976">
    <property type="entry name" value="gag_pre-integrs"/>
    <property type="match status" value="1"/>
</dbReference>
<dbReference type="PANTHER" id="PTHR42648">
    <property type="entry name" value="TRANSPOSASE, PUTATIVE-RELATED"/>
    <property type="match status" value="1"/>
</dbReference>
<keyword evidence="20" id="KW-0511">Multifunctional enzyme</keyword>
<dbReference type="PANTHER" id="PTHR42648:SF11">
    <property type="entry name" value="TRANSPOSON TY4-P GAG-POL POLYPROTEIN"/>
    <property type="match status" value="1"/>
</dbReference>
<feature type="region of interest" description="Disordered" evidence="23">
    <location>
        <begin position="492"/>
        <end position="517"/>
    </location>
</feature>
<keyword evidence="6" id="KW-0540">Nuclease</keyword>
<evidence type="ECO:0000256" key="1">
    <source>
        <dbReference type="ARBA" id="ARBA00002180"/>
    </source>
</evidence>
<dbReference type="GO" id="GO:0004519">
    <property type="term" value="F:endonuclease activity"/>
    <property type="evidence" value="ECO:0007669"/>
    <property type="project" value="UniProtKB-KW"/>
</dbReference>
<keyword evidence="18" id="KW-0917">Virion maturation</keyword>
<keyword evidence="17" id="KW-0239">DNA-directed DNA polymerase</keyword>
<evidence type="ECO:0000313" key="26">
    <source>
        <dbReference type="Proteomes" id="UP000620124"/>
    </source>
</evidence>
<dbReference type="GO" id="GO:0004190">
    <property type="term" value="F:aspartic-type endopeptidase activity"/>
    <property type="evidence" value="ECO:0007669"/>
    <property type="project" value="UniProtKB-KW"/>
</dbReference>
<keyword evidence="8" id="KW-0547">Nucleotide-binding</keyword>
<accession>A0A8H7DEQ6</accession>
<keyword evidence="5" id="KW-0548">Nucleotidyltransferase</keyword>
<feature type="domain" description="Integrase catalytic" evidence="24">
    <location>
        <begin position="711"/>
        <end position="890"/>
    </location>
</feature>
<evidence type="ECO:0000256" key="14">
    <source>
        <dbReference type="ARBA" id="ARBA00022884"/>
    </source>
</evidence>
<evidence type="ECO:0000256" key="12">
    <source>
        <dbReference type="ARBA" id="ARBA00022840"/>
    </source>
</evidence>
<dbReference type="EMBL" id="JACAZI010000001">
    <property type="protein sequence ID" value="KAF7371665.1"/>
    <property type="molecule type" value="Genomic_DNA"/>
</dbReference>
<dbReference type="InterPro" id="IPR054722">
    <property type="entry name" value="PolX-like_BBD"/>
</dbReference>
<feature type="compositionally biased region" description="Low complexity" evidence="23">
    <location>
        <begin position="1340"/>
        <end position="1354"/>
    </location>
</feature>
<dbReference type="InterPro" id="IPR012337">
    <property type="entry name" value="RNaseH-like_sf"/>
</dbReference>
<name>A0A8H7DEQ6_9AGAR</name>
<evidence type="ECO:0000256" key="19">
    <source>
        <dbReference type="ARBA" id="ARBA00023172"/>
    </source>
</evidence>
<dbReference type="InterPro" id="IPR025724">
    <property type="entry name" value="GAG-pre-integrase_dom"/>
</dbReference>
<dbReference type="GO" id="GO:0003887">
    <property type="term" value="F:DNA-directed DNA polymerase activity"/>
    <property type="evidence" value="ECO:0007669"/>
    <property type="project" value="UniProtKB-KW"/>
</dbReference>
<dbReference type="Pfam" id="PF07727">
    <property type="entry name" value="RVT_2"/>
    <property type="match status" value="1"/>
</dbReference>
<dbReference type="InterPro" id="IPR001584">
    <property type="entry name" value="Integrase_cat-core"/>
</dbReference>
<keyword evidence="7" id="KW-0479">Metal-binding</keyword>
<evidence type="ECO:0000256" key="15">
    <source>
        <dbReference type="ARBA" id="ARBA00022908"/>
    </source>
</evidence>
<dbReference type="InterPro" id="IPR036397">
    <property type="entry name" value="RNaseH_sf"/>
</dbReference>
<evidence type="ECO:0000256" key="11">
    <source>
        <dbReference type="ARBA" id="ARBA00022801"/>
    </source>
</evidence>
<evidence type="ECO:0000256" key="6">
    <source>
        <dbReference type="ARBA" id="ARBA00022722"/>
    </source>
</evidence>
<evidence type="ECO:0000259" key="24">
    <source>
        <dbReference type="PROSITE" id="PS50994"/>
    </source>
</evidence>
<dbReference type="GO" id="GO:0046872">
    <property type="term" value="F:metal ion binding"/>
    <property type="evidence" value="ECO:0007669"/>
    <property type="project" value="UniProtKB-KW"/>
</dbReference>
<keyword evidence="19" id="KW-0233">DNA recombination</keyword>
<evidence type="ECO:0000256" key="18">
    <source>
        <dbReference type="ARBA" id="ARBA00023113"/>
    </source>
</evidence>
<dbReference type="SUPFAM" id="SSF53098">
    <property type="entry name" value="Ribonuclease H-like"/>
    <property type="match status" value="1"/>
</dbReference>
<dbReference type="GO" id="GO:0015074">
    <property type="term" value="P:DNA integration"/>
    <property type="evidence" value="ECO:0007669"/>
    <property type="project" value="UniProtKB-KW"/>
</dbReference>
<comment type="caution">
    <text evidence="25">The sequence shown here is derived from an EMBL/GenBank/DDBJ whole genome shotgun (WGS) entry which is preliminary data.</text>
</comment>
<keyword evidence="26" id="KW-1185">Reference proteome</keyword>
<keyword evidence="9" id="KW-0064">Aspartyl protease</keyword>